<protein>
    <submittedName>
        <fullName evidence="2">Uncharacterized protein</fullName>
    </submittedName>
</protein>
<comment type="caution">
    <text evidence="2">The sequence shown here is derived from an EMBL/GenBank/DDBJ whole genome shotgun (WGS) entry which is preliminary data.</text>
</comment>
<gene>
    <name evidence="2" type="ORF">F6X51_18230</name>
</gene>
<keyword evidence="3" id="KW-1185">Reference proteome</keyword>
<evidence type="ECO:0000256" key="1">
    <source>
        <dbReference type="SAM" id="MobiDB-lite"/>
    </source>
</evidence>
<dbReference type="EMBL" id="VZZJ01000017">
    <property type="protein sequence ID" value="KAB1071750.1"/>
    <property type="molecule type" value="Genomic_DNA"/>
</dbReference>
<proteinExistence type="predicted"/>
<evidence type="ECO:0000313" key="3">
    <source>
        <dbReference type="Proteomes" id="UP000441523"/>
    </source>
</evidence>
<sequence length="89" mass="9881">MVSPEQAARRAVPPERDSRQIYIDLSSENIDQIRRMPRRQGRAPRARGQCSSADFAMSFTEEAKVSCSRVQRCRWILAASLDGGASVAA</sequence>
<dbReference type="RefSeq" id="WP_150965104.1">
    <property type="nucleotide sequence ID" value="NZ_VZZJ01000017.1"/>
</dbReference>
<reference evidence="2 3" key="1">
    <citation type="submission" date="2019-09" db="EMBL/GenBank/DDBJ databases">
        <title>YIM 132548 draft genome.</title>
        <authorList>
            <person name="Jiang L."/>
        </authorList>
    </citation>
    <scope>NUCLEOTIDE SEQUENCE [LARGE SCALE GENOMIC DNA]</scope>
    <source>
        <strain evidence="2 3">YIM 132548</strain>
    </source>
</reference>
<name>A0A6N6MSW4_9HYPH</name>
<evidence type="ECO:0000313" key="2">
    <source>
        <dbReference type="EMBL" id="KAB1071750.1"/>
    </source>
</evidence>
<feature type="region of interest" description="Disordered" evidence="1">
    <location>
        <begin position="1"/>
        <end position="21"/>
    </location>
</feature>
<organism evidence="2 3">
    <name type="scientific">Methylobacterium planeticum</name>
    <dbReference type="NCBI Taxonomy" id="2615211"/>
    <lineage>
        <taxon>Bacteria</taxon>
        <taxon>Pseudomonadati</taxon>
        <taxon>Pseudomonadota</taxon>
        <taxon>Alphaproteobacteria</taxon>
        <taxon>Hyphomicrobiales</taxon>
        <taxon>Methylobacteriaceae</taxon>
        <taxon>Methylobacterium</taxon>
    </lineage>
</organism>
<dbReference type="AlphaFoldDB" id="A0A6N6MSW4"/>
<accession>A0A6N6MSW4</accession>
<dbReference type="Proteomes" id="UP000441523">
    <property type="component" value="Unassembled WGS sequence"/>
</dbReference>